<reference evidence="2 3" key="1">
    <citation type="journal article" date="2018" name="Front. Plant Sci.">
        <title>Red Clover (Trifolium pratense) and Zigzag Clover (T. medium) - A Picture of Genomic Similarities and Differences.</title>
        <authorList>
            <person name="Dluhosova J."/>
            <person name="Istvanek J."/>
            <person name="Nedelnik J."/>
            <person name="Repkova J."/>
        </authorList>
    </citation>
    <scope>NUCLEOTIDE SEQUENCE [LARGE SCALE GENOMIC DNA]</scope>
    <source>
        <strain evidence="3">cv. 10/8</strain>
        <tissue evidence="2">Leaf</tissue>
    </source>
</reference>
<keyword evidence="3" id="KW-1185">Reference proteome</keyword>
<sequence>TASKKSEKKTVKRGSENENPGDYIDPETPLGDKKHMSRQLAKQYNPAAVEKS</sequence>
<dbReference type="Proteomes" id="UP000265520">
    <property type="component" value="Unassembled WGS sequence"/>
</dbReference>
<organism evidence="2 3">
    <name type="scientific">Trifolium medium</name>
    <dbReference type="NCBI Taxonomy" id="97028"/>
    <lineage>
        <taxon>Eukaryota</taxon>
        <taxon>Viridiplantae</taxon>
        <taxon>Streptophyta</taxon>
        <taxon>Embryophyta</taxon>
        <taxon>Tracheophyta</taxon>
        <taxon>Spermatophyta</taxon>
        <taxon>Magnoliopsida</taxon>
        <taxon>eudicotyledons</taxon>
        <taxon>Gunneridae</taxon>
        <taxon>Pentapetalae</taxon>
        <taxon>rosids</taxon>
        <taxon>fabids</taxon>
        <taxon>Fabales</taxon>
        <taxon>Fabaceae</taxon>
        <taxon>Papilionoideae</taxon>
        <taxon>50 kb inversion clade</taxon>
        <taxon>NPAAA clade</taxon>
        <taxon>Hologalegina</taxon>
        <taxon>IRL clade</taxon>
        <taxon>Trifolieae</taxon>
        <taxon>Trifolium</taxon>
    </lineage>
</organism>
<evidence type="ECO:0000313" key="2">
    <source>
        <dbReference type="EMBL" id="MCI95176.1"/>
    </source>
</evidence>
<evidence type="ECO:0000313" key="3">
    <source>
        <dbReference type="Proteomes" id="UP000265520"/>
    </source>
</evidence>
<accession>A0A392W455</accession>
<dbReference type="EMBL" id="LXQA011378366">
    <property type="protein sequence ID" value="MCI95176.1"/>
    <property type="molecule type" value="Genomic_DNA"/>
</dbReference>
<name>A0A392W455_9FABA</name>
<comment type="caution">
    <text evidence="2">The sequence shown here is derived from an EMBL/GenBank/DDBJ whole genome shotgun (WGS) entry which is preliminary data.</text>
</comment>
<feature type="region of interest" description="Disordered" evidence="1">
    <location>
        <begin position="1"/>
        <end position="52"/>
    </location>
</feature>
<evidence type="ECO:0000256" key="1">
    <source>
        <dbReference type="SAM" id="MobiDB-lite"/>
    </source>
</evidence>
<proteinExistence type="predicted"/>
<feature type="non-terminal residue" evidence="2">
    <location>
        <position position="1"/>
    </location>
</feature>
<keyword evidence="2" id="KW-0436">Ligase</keyword>
<dbReference type="AlphaFoldDB" id="A0A392W455"/>
<feature type="compositionally biased region" description="Basic and acidic residues" evidence="1">
    <location>
        <begin position="1"/>
        <end position="16"/>
    </location>
</feature>
<protein>
    <submittedName>
        <fullName evidence="2">Valine--tRNA ligase-like</fullName>
    </submittedName>
</protein>
<dbReference type="GO" id="GO:0016874">
    <property type="term" value="F:ligase activity"/>
    <property type="evidence" value="ECO:0007669"/>
    <property type="project" value="UniProtKB-KW"/>
</dbReference>